<feature type="domain" description="Type IV / VI secretion system DotU" evidence="2">
    <location>
        <begin position="13"/>
        <end position="206"/>
    </location>
</feature>
<dbReference type="PANTHER" id="PTHR38033">
    <property type="entry name" value="MEMBRANE PROTEIN-RELATED"/>
    <property type="match status" value="1"/>
</dbReference>
<protein>
    <submittedName>
        <fullName evidence="3">Type VI secretion system protein ImpK</fullName>
    </submittedName>
</protein>
<proteinExistence type="predicted"/>
<dbReference type="RefSeq" id="WP_008103767.1">
    <property type="nucleotide sequence ID" value="NZ_FOSD01000008.1"/>
</dbReference>
<dbReference type="EMBL" id="FOSD01000008">
    <property type="protein sequence ID" value="SFK61163.1"/>
    <property type="molecule type" value="Genomic_DNA"/>
</dbReference>
<evidence type="ECO:0000313" key="4">
    <source>
        <dbReference type="Proteomes" id="UP000198841"/>
    </source>
</evidence>
<gene>
    <name evidence="3" type="ORF">SAMN05518863_108193</name>
</gene>
<accession>A0A1I4AXZ1</accession>
<name>A0A1I4AXZ1_9GAMM</name>
<dbReference type="PANTHER" id="PTHR38033:SF1">
    <property type="entry name" value="DOTU FAMILY TYPE IV_VI SECRETION SYSTEM PROTEIN"/>
    <property type="match status" value="1"/>
</dbReference>
<keyword evidence="1" id="KW-1133">Transmembrane helix</keyword>
<dbReference type="Pfam" id="PF09850">
    <property type="entry name" value="DotU"/>
    <property type="match status" value="1"/>
</dbReference>
<evidence type="ECO:0000259" key="2">
    <source>
        <dbReference type="Pfam" id="PF09850"/>
    </source>
</evidence>
<keyword evidence="1" id="KW-0472">Membrane</keyword>
<dbReference type="NCBIfam" id="TIGR03349">
    <property type="entry name" value="IV_VI_DotU"/>
    <property type="match status" value="1"/>
</dbReference>
<keyword evidence="1" id="KW-0812">Transmembrane</keyword>
<reference evidence="3 4" key="1">
    <citation type="submission" date="2016-10" db="EMBL/GenBank/DDBJ databases">
        <authorList>
            <person name="Varghese N."/>
            <person name="Submissions S."/>
        </authorList>
    </citation>
    <scope>NUCLEOTIDE SEQUENCE [LARGE SCALE GENOMIC DNA]</scope>
    <source>
        <strain evidence="3 4">YR512</strain>
    </source>
</reference>
<feature type="transmembrane region" description="Helical" evidence="1">
    <location>
        <begin position="190"/>
        <end position="211"/>
    </location>
</feature>
<sequence length="218" mass="24902">MTFSQHNITANTLDALMQDTWLLALAVRNGQSITIDDALYQRCFNMIQQVQDQLTTAGAPASLCEEIKFAHCVFLDELIMTIPETDISAWWKRTPLQGHFVGHLNGGEHFYERIQKLLREPATAEAAISCYYRILIFGYAGKYRTEDIEERQSLMQQLKARLPQQIGSADTAVIIQRSKHKIFFWQRSPWLIRSGVLVAVIVATFIMNGHLQYLLVKG</sequence>
<dbReference type="InterPro" id="IPR017732">
    <property type="entry name" value="T4/T6SS_DotU"/>
</dbReference>
<evidence type="ECO:0000313" key="3">
    <source>
        <dbReference type="EMBL" id="SFK61163.1"/>
    </source>
</evidence>
<dbReference type="NCBIfam" id="NF038239">
    <property type="entry name" value="T6SS_TssL_short"/>
    <property type="match status" value="1"/>
</dbReference>
<keyword evidence="4" id="KW-1185">Reference proteome</keyword>
<dbReference type="Gene3D" id="1.25.40.590">
    <property type="entry name" value="Type IV / VI secretion system, DotU"/>
    <property type="match status" value="1"/>
</dbReference>
<dbReference type="Proteomes" id="UP000198841">
    <property type="component" value="Unassembled WGS sequence"/>
</dbReference>
<organism evidence="3 4">
    <name type="scientific">Candidatus Pantoea symbiotica</name>
    <dbReference type="NCBI Taxonomy" id="1884370"/>
    <lineage>
        <taxon>Bacteria</taxon>
        <taxon>Pseudomonadati</taxon>
        <taxon>Pseudomonadota</taxon>
        <taxon>Gammaproteobacteria</taxon>
        <taxon>Enterobacterales</taxon>
        <taxon>Erwiniaceae</taxon>
        <taxon>Pantoea</taxon>
    </lineage>
</organism>
<evidence type="ECO:0000256" key="1">
    <source>
        <dbReference type="SAM" id="Phobius"/>
    </source>
</evidence>
<dbReference type="InterPro" id="IPR038522">
    <property type="entry name" value="T4/T6SS_DotU_sf"/>
</dbReference>
<comment type="caution">
    <text evidence="3">The sequence shown here is derived from an EMBL/GenBank/DDBJ whole genome shotgun (WGS) entry which is preliminary data.</text>
</comment>